<evidence type="ECO:0000313" key="1">
    <source>
        <dbReference type="EMBL" id="KIJ32829.1"/>
    </source>
</evidence>
<organism evidence="1 2">
    <name type="scientific">Sphaerobolus stellatus (strain SS14)</name>
    <dbReference type="NCBI Taxonomy" id="990650"/>
    <lineage>
        <taxon>Eukaryota</taxon>
        <taxon>Fungi</taxon>
        <taxon>Dikarya</taxon>
        <taxon>Basidiomycota</taxon>
        <taxon>Agaricomycotina</taxon>
        <taxon>Agaricomycetes</taxon>
        <taxon>Phallomycetidae</taxon>
        <taxon>Geastrales</taxon>
        <taxon>Sphaerobolaceae</taxon>
        <taxon>Sphaerobolus</taxon>
    </lineage>
</organism>
<dbReference type="AlphaFoldDB" id="A0A0C9UDQ1"/>
<proteinExistence type="predicted"/>
<reference evidence="1 2" key="1">
    <citation type="submission" date="2014-06" db="EMBL/GenBank/DDBJ databases">
        <title>Evolutionary Origins and Diversification of the Mycorrhizal Mutualists.</title>
        <authorList>
            <consortium name="DOE Joint Genome Institute"/>
            <consortium name="Mycorrhizal Genomics Consortium"/>
            <person name="Kohler A."/>
            <person name="Kuo A."/>
            <person name="Nagy L.G."/>
            <person name="Floudas D."/>
            <person name="Copeland A."/>
            <person name="Barry K.W."/>
            <person name="Cichocki N."/>
            <person name="Veneault-Fourrey C."/>
            <person name="LaButti K."/>
            <person name="Lindquist E.A."/>
            <person name="Lipzen A."/>
            <person name="Lundell T."/>
            <person name="Morin E."/>
            <person name="Murat C."/>
            <person name="Riley R."/>
            <person name="Ohm R."/>
            <person name="Sun H."/>
            <person name="Tunlid A."/>
            <person name="Henrissat B."/>
            <person name="Grigoriev I.V."/>
            <person name="Hibbett D.S."/>
            <person name="Martin F."/>
        </authorList>
    </citation>
    <scope>NUCLEOTIDE SEQUENCE [LARGE SCALE GENOMIC DNA]</scope>
    <source>
        <strain evidence="1 2">SS14</strain>
    </source>
</reference>
<dbReference type="EMBL" id="KN837221">
    <property type="protein sequence ID" value="KIJ32829.1"/>
    <property type="molecule type" value="Genomic_DNA"/>
</dbReference>
<protein>
    <submittedName>
        <fullName evidence="1">Uncharacterized protein</fullName>
    </submittedName>
</protein>
<evidence type="ECO:0000313" key="2">
    <source>
        <dbReference type="Proteomes" id="UP000054279"/>
    </source>
</evidence>
<dbReference type="Proteomes" id="UP000054279">
    <property type="component" value="Unassembled WGS sequence"/>
</dbReference>
<dbReference type="HOGENOM" id="CLU_1741732_0_0_1"/>
<accession>A0A0C9UDQ1</accession>
<keyword evidence="2" id="KW-1185">Reference proteome</keyword>
<name>A0A0C9UDQ1_SPHS4</name>
<gene>
    <name evidence="1" type="ORF">M422DRAFT_265313</name>
</gene>
<sequence>MGDQTWQEENRGSTSIENDLDVFLGLPEFLTLWPPSYNANLGERASTQLSGHAKLANLASKMHVREDAAGTSRLWWNDNDDEVVFNVQGFLAVCDLPTFGPRYRFKGNPLSASQEVLLFTGPLVPQFGNTMNVVRSILISGDWGFSRAYI</sequence>